<comment type="caution">
    <text evidence="3">The sequence shown here is derived from an EMBL/GenBank/DDBJ whole genome shotgun (WGS) entry which is preliminary data.</text>
</comment>
<dbReference type="InterPro" id="IPR018466">
    <property type="entry name" value="Kre9/Knh1-like_N"/>
</dbReference>
<evidence type="ECO:0000313" key="3">
    <source>
        <dbReference type="EMBL" id="KAF9728994.1"/>
    </source>
</evidence>
<dbReference type="EMBL" id="WJXW01000017">
    <property type="protein sequence ID" value="KAF9728994.1"/>
    <property type="molecule type" value="Genomic_DNA"/>
</dbReference>
<accession>A0A9P6KK18</accession>
<proteinExistence type="predicted"/>
<evidence type="ECO:0000259" key="2">
    <source>
        <dbReference type="Pfam" id="PF10342"/>
    </source>
</evidence>
<feature type="domain" description="Yeast cell wall synthesis Kre9/Knh1-like N-terminal" evidence="2">
    <location>
        <begin position="90"/>
        <end position="163"/>
    </location>
</feature>
<evidence type="ECO:0000313" key="4">
    <source>
        <dbReference type="Proteomes" id="UP000756921"/>
    </source>
</evidence>
<dbReference type="Pfam" id="PF10342">
    <property type="entry name" value="Kre9_KNH"/>
    <property type="match status" value="1"/>
</dbReference>
<gene>
    <name evidence="3" type="ORF">PMIN01_12684</name>
</gene>
<keyword evidence="4" id="KW-1185">Reference proteome</keyword>
<keyword evidence="1" id="KW-0732">Signal</keyword>
<organism evidence="3 4">
    <name type="scientific">Paraphaeosphaeria minitans</name>
    <dbReference type="NCBI Taxonomy" id="565426"/>
    <lineage>
        <taxon>Eukaryota</taxon>
        <taxon>Fungi</taxon>
        <taxon>Dikarya</taxon>
        <taxon>Ascomycota</taxon>
        <taxon>Pezizomycotina</taxon>
        <taxon>Dothideomycetes</taxon>
        <taxon>Pleosporomycetidae</taxon>
        <taxon>Pleosporales</taxon>
        <taxon>Massarineae</taxon>
        <taxon>Didymosphaeriaceae</taxon>
        <taxon>Paraphaeosphaeria</taxon>
    </lineage>
</organism>
<sequence>MFNFLAADIPEQVESRAPVPTIEYDDSLEPEPSRRARRTWCESESAAHVQGTDRGGHYVPIFVQQDAYVMVFARLVQFVSSDEIYSFIHPEIDDVVYAGEPYEIRWDPGAPDRVDVWLWSGTSTSVFQDDFIAVGTENSGSYRWLPAKTLARTDVDHYNLNMFAAIFEFVIFREEIYESTGLTYIVINNNTNNYADVADGPQTFLNDNFPERALFRCQNCDSSGGYCHQHSAAYDGIWRMGLAPETKGAGFCTLGPRLSFKQSGQRMGKPTEEGEASMSYSSVSCTCR</sequence>
<evidence type="ECO:0000256" key="1">
    <source>
        <dbReference type="ARBA" id="ARBA00022729"/>
    </source>
</evidence>
<dbReference type="Proteomes" id="UP000756921">
    <property type="component" value="Unassembled WGS sequence"/>
</dbReference>
<protein>
    <recommendedName>
        <fullName evidence="2">Yeast cell wall synthesis Kre9/Knh1-like N-terminal domain-containing protein</fullName>
    </recommendedName>
</protein>
<dbReference type="AlphaFoldDB" id="A0A9P6KK18"/>
<reference evidence="3" key="1">
    <citation type="journal article" date="2020" name="Mol. Plant Microbe Interact.">
        <title>Genome Sequence of the Biocontrol Agent Coniothyrium minitans strain Conio (IMI 134523).</title>
        <authorList>
            <person name="Patel D."/>
            <person name="Shittu T.A."/>
            <person name="Baroncelli R."/>
            <person name="Muthumeenakshi S."/>
            <person name="Osborne T.H."/>
            <person name="Janganan T.K."/>
            <person name="Sreenivasaprasad S."/>
        </authorList>
    </citation>
    <scope>NUCLEOTIDE SEQUENCE</scope>
    <source>
        <strain evidence="3">Conio</strain>
    </source>
</reference>
<name>A0A9P6KK18_9PLEO</name>